<dbReference type="EMBL" id="CAJRAY010000018">
    <property type="protein sequence ID" value="CAG5080006.1"/>
    <property type="molecule type" value="Genomic_DNA"/>
</dbReference>
<dbReference type="GO" id="GO:0003677">
    <property type="term" value="F:DNA binding"/>
    <property type="evidence" value="ECO:0007669"/>
    <property type="project" value="UniProtKB-KW"/>
</dbReference>
<organism evidence="10 11">
    <name type="scientific">Thermobacillus xylanilyticus</name>
    <dbReference type="NCBI Taxonomy" id="76633"/>
    <lineage>
        <taxon>Bacteria</taxon>
        <taxon>Bacillati</taxon>
        <taxon>Bacillota</taxon>
        <taxon>Bacilli</taxon>
        <taxon>Bacillales</taxon>
        <taxon>Paenibacillaceae</taxon>
        <taxon>Thermobacillus</taxon>
    </lineage>
</organism>
<feature type="domain" description="Response regulatory" evidence="8">
    <location>
        <begin position="2"/>
        <end position="116"/>
    </location>
</feature>
<accession>A0ABM8V0X2</accession>
<evidence type="ECO:0000256" key="4">
    <source>
        <dbReference type="ARBA" id="ARBA00023125"/>
    </source>
</evidence>
<dbReference type="InterPro" id="IPR039420">
    <property type="entry name" value="WalR-like"/>
</dbReference>
<name>A0ABM8V0X2_THEXY</name>
<evidence type="ECO:0000256" key="2">
    <source>
        <dbReference type="ARBA" id="ARBA00023012"/>
    </source>
</evidence>
<dbReference type="InterPro" id="IPR001789">
    <property type="entry name" value="Sig_transdc_resp-reg_receiver"/>
</dbReference>
<dbReference type="PROSITE" id="PS50110">
    <property type="entry name" value="RESPONSE_REGULATORY"/>
    <property type="match status" value="1"/>
</dbReference>
<dbReference type="SUPFAM" id="SSF46894">
    <property type="entry name" value="C-terminal effector domain of the bipartite response regulators"/>
    <property type="match status" value="1"/>
</dbReference>
<dbReference type="Proteomes" id="UP000681526">
    <property type="component" value="Unassembled WGS sequence"/>
</dbReference>
<dbReference type="PANTHER" id="PTHR48111:SF22">
    <property type="entry name" value="REGULATOR OF RPOS"/>
    <property type="match status" value="1"/>
</dbReference>
<dbReference type="Gene3D" id="3.40.50.2300">
    <property type="match status" value="1"/>
</dbReference>
<dbReference type="InterPro" id="IPR036388">
    <property type="entry name" value="WH-like_DNA-bd_sf"/>
</dbReference>
<feature type="modified residue" description="4-aspartylphosphate" evidence="6">
    <location>
        <position position="51"/>
    </location>
</feature>
<dbReference type="InterPro" id="IPR011006">
    <property type="entry name" value="CheY-like_superfamily"/>
</dbReference>
<dbReference type="SMART" id="SM00448">
    <property type="entry name" value="REC"/>
    <property type="match status" value="1"/>
</dbReference>
<reference evidence="10 11" key="1">
    <citation type="submission" date="2021-04" db="EMBL/GenBank/DDBJ databases">
        <authorList>
            <person name="Rakotoarivonina H."/>
        </authorList>
    </citation>
    <scope>NUCLEOTIDE SEQUENCE [LARGE SCALE GENOMIC DNA]</scope>
    <source>
        <strain evidence="10 11">XE</strain>
    </source>
</reference>
<dbReference type="PANTHER" id="PTHR48111">
    <property type="entry name" value="REGULATOR OF RPOS"/>
    <property type="match status" value="1"/>
</dbReference>
<keyword evidence="5" id="KW-0804">Transcription</keyword>
<evidence type="ECO:0000256" key="3">
    <source>
        <dbReference type="ARBA" id="ARBA00023015"/>
    </source>
</evidence>
<sequence>MRVLAVEDDRRLLATIVNILREEGYEADGAETGDDGLYLAQQGIYDLLVVDIMLPGMSGLDIVRTLRAEGAATPLLLLTAKDSVEDLVRGLDTGADDYLTKPFEIREFAARVRALLRRHGAAEPNGDVRYNRLTLNTKKREAAVDGEPLELTHKEFELLLFLLRNREQILTRDQLFSRVWGLDTEIGCNVVDVYIYYLRRKLKPHGYDHVIQTVRNVGYMLKESRPCSPKPGPG</sequence>
<dbReference type="Gene3D" id="6.10.250.690">
    <property type="match status" value="1"/>
</dbReference>
<keyword evidence="2" id="KW-0902">Two-component regulatory system</keyword>
<evidence type="ECO:0000256" key="5">
    <source>
        <dbReference type="ARBA" id="ARBA00023163"/>
    </source>
</evidence>
<proteinExistence type="predicted"/>
<keyword evidence="11" id="KW-1185">Reference proteome</keyword>
<feature type="DNA-binding region" description="OmpR/PhoB-type" evidence="7">
    <location>
        <begin position="125"/>
        <end position="223"/>
    </location>
</feature>
<feature type="domain" description="OmpR/PhoB-type" evidence="9">
    <location>
        <begin position="125"/>
        <end position="223"/>
    </location>
</feature>
<dbReference type="CDD" id="cd00383">
    <property type="entry name" value="trans_reg_C"/>
    <property type="match status" value="1"/>
</dbReference>
<dbReference type="SMART" id="SM00862">
    <property type="entry name" value="Trans_reg_C"/>
    <property type="match status" value="1"/>
</dbReference>
<keyword evidence="1 6" id="KW-0597">Phosphoprotein</keyword>
<evidence type="ECO:0000256" key="6">
    <source>
        <dbReference type="PROSITE-ProRule" id="PRU00169"/>
    </source>
</evidence>
<evidence type="ECO:0000259" key="8">
    <source>
        <dbReference type="PROSITE" id="PS50110"/>
    </source>
</evidence>
<dbReference type="Pfam" id="PF00072">
    <property type="entry name" value="Response_reg"/>
    <property type="match status" value="1"/>
</dbReference>
<evidence type="ECO:0000259" key="9">
    <source>
        <dbReference type="PROSITE" id="PS51755"/>
    </source>
</evidence>
<keyword evidence="4 7" id="KW-0238">DNA-binding</keyword>
<evidence type="ECO:0000313" key="10">
    <source>
        <dbReference type="EMBL" id="CAG5080006.1"/>
    </source>
</evidence>
<protein>
    <submittedName>
        <fullName evidence="10">DNA-binding response regulator, Two-component response regulator</fullName>
    </submittedName>
</protein>
<evidence type="ECO:0000256" key="1">
    <source>
        <dbReference type="ARBA" id="ARBA00022553"/>
    </source>
</evidence>
<dbReference type="InterPro" id="IPR001867">
    <property type="entry name" value="OmpR/PhoB-type_DNA-bd"/>
</dbReference>
<comment type="caution">
    <text evidence="10">The sequence shown here is derived from an EMBL/GenBank/DDBJ whole genome shotgun (WGS) entry which is preliminary data.</text>
</comment>
<evidence type="ECO:0000256" key="7">
    <source>
        <dbReference type="PROSITE-ProRule" id="PRU01091"/>
    </source>
</evidence>
<dbReference type="InterPro" id="IPR016032">
    <property type="entry name" value="Sig_transdc_resp-reg_C-effctor"/>
</dbReference>
<dbReference type="RefSeq" id="WP_213483518.1">
    <property type="nucleotide sequence ID" value="NZ_CAJRAY010000018.1"/>
</dbReference>
<evidence type="ECO:0000313" key="11">
    <source>
        <dbReference type="Proteomes" id="UP000681526"/>
    </source>
</evidence>
<dbReference type="Gene3D" id="1.10.10.10">
    <property type="entry name" value="Winged helix-like DNA-binding domain superfamily/Winged helix DNA-binding domain"/>
    <property type="match status" value="1"/>
</dbReference>
<gene>
    <name evidence="10" type="primary">txxe 278-ciaR</name>
    <name evidence="10" type="ORF">TXXE_03685</name>
</gene>
<dbReference type="PROSITE" id="PS51755">
    <property type="entry name" value="OMPR_PHOB"/>
    <property type="match status" value="1"/>
</dbReference>
<dbReference type="SUPFAM" id="SSF52172">
    <property type="entry name" value="CheY-like"/>
    <property type="match status" value="1"/>
</dbReference>
<dbReference type="Pfam" id="PF00486">
    <property type="entry name" value="Trans_reg_C"/>
    <property type="match status" value="1"/>
</dbReference>
<keyword evidence="3" id="KW-0805">Transcription regulation</keyword>